<gene>
    <name evidence="3" type="ORF">SAMN04489742_1024</name>
</gene>
<keyword evidence="1 3" id="KW-0032">Aminotransferase</keyword>
<evidence type="ECO:0000313" key="3">
    <source>
        <dbReference type="EMBL" id="SDQ41464.1"/>
    </source>
</evidence>
<dbReference type="PANTHER" id="PTHR42691:SF1">
    <property type="entry name" value="ASPARTATE AMINOTRANSFERASE YHDR-RELATED"/>
    <property type="match status" value="1"/>
</dbReference>
<proteinExistence type="inferred from homology"/>
<dbReference type="InterPro" id="IPR015421">
    <property type="entry name" value="PyrdxlP-dep_Trfase_major"/>
</dbReference>
<dbReference type="GO" id="GO:0030170">
    <property type="term" value="F:pyridoxal phosphate binding"/>
    <property type="evidence" value="ECO:0007669"/>
    <property type="project" value="InterPro"/>
</dbReference>
<comment type="cofactor">
    <cofactor evidence="1">
        <name>pyridoxal 5'-phosphate</name>
        <dbReference type="ChEBI" id="CHEBI:597326"/>
    </cofactor>
</comment>
<keyword evidence="1 3" id="KW-0808">Transferase</keyword>
<protein>
    <recommendedName>
        <fullName evidence="1">Aminotransferase</fullName>
        <ecNumber evidence="1">2.6.1.-</ecNumber>
    </recommendedName>
</protein>
<dbReference type="EC" id="2.6.1.-" evidence="1"/>
<feature type="domain" description="Aminotransferase class I/classII large" evidence="2">
    <location>
        <begin position="55"/>
        <end position="394"/>
    </location>
</feature>
<dbReference type="AlphaFoldDB" id="A0A1H1APA7"/>
<dbReference type="EMBL" id="FNKH01000002">
    <property type="protein sequence ID" value="SDQ41464.1"/>
    <property type="molecule type" value="Genomic_DNA"/>
</dbReference>
<dbReference type="GO" id="GO:0008483">
    <property type="term" value="F:transaminase activity"/>
    <property type="evidence" value="ECO:0007669"/>
    <property type="project" value="UniProtKB-KW"/>
</dbReference>
<dbReference type="Proteomes" id="UP000181917">
    <property type="component" value="Unassembled WGS sequence"/>
</dbReference>
<accession>A0A1H1APA7</accession>
<dbReference type="KEGG" id="acry:AC20117_12205"/>
<comment type="similarity">
    <text evidence="1">Belongs to the class-I pyridoxal-phosphate-dependent aminotransferase family.</text>
</comment>
<dbReference type="STRING" id="37928.SAMN04489742_1024"/>
<evidence type="ECO:0000313" key="4">
    <source>
        <dbReference type="Proteomes" id="UP000181917"/>
    </source>
</evidence>
<dbReference type="Pfam" id="PF00155">
    <property type="entry name" value="Aminotran_1_2"/>
    <property type="match status" value="1"/>
</dbReference>
<sequence length="411" mass="45537">MTTAQSGVHASGAPGTAASQRAAAIAAIPSYQLINTFLNNSLYARRKFEPTACDFGFGNPHQMPQDEYVTALRDVLTPRNNEWFAYKTNLPEAQDAAAASLQRLLDVPFEPEHIYLSTGGFTAIALALKAVTDPGDEVIYSLPPWFCYEPILVESGLTPVKVRINPETFDLDLDAIAGAITPRTHVVIINSPNNPTGRIYPPELLARLAALLEEASARNGRRIYLVSDEAYNRIVYDGLRFHSPVEFYPFTLLAYSYGKTHLAPGERIGYLALPPTMPDRDQLQAVIQALQLATGWVYPNATLQYALPQLETFSIDVGRLQRKRDVMVDALAGMGYKAKRSEGSFYLYMESPVPYDMAFTERLAAKDVFVFPGVMFETPGFFRISLTANEDMIERSLPIFRTAIEEAESSG</sequence>
<organism evidence="3 4">
    <name type="scientific">Crystallibacter crystallopoietes</name>
    <dbReference type="NCBI Taxonomy" id="37928"/>
    <lineage>
        <taxon>Bacteria</taxon>
        <taxon>Bacillati</taxon>
        <taxon>Actinomycetota</taxon>
        <taxon>Actinomycetes</taxon>
        <taxon>Micrococcales</taxon>
        <taxon>Micrococcaceae</taxon>
        <taxon>Crystallibacter</taxon>
    </lineage>
</organism>
<keyword evidence="4" id="KW-1185">Reference proteome</keyword>
<evidence type="ECO:0000256" key="1">
    <source>
        <dbReference type="RuleBase" id="RU000481"/>
    </source>
</evidence>
<dbReference type="InterPro" id="IPR015422">
    <property type="entry name" value="PyrdxlP-dep_Trfase_small"/>
</dbReference>
<dbReference type="PROSITE" id="PS00105">
    <property type="entry name" value="AA_TRANSFER_CLASS_1"/>
    <property type="match status" value="1"/>
</dbReference>
<name>A0A1H1APA7_9MICC</name>
<dbReference type="InterPro" id="IPR004839">
    <property type="entry name" value="Aminotransferase_I/II_large"/>
</dbReference>
<dbReference type="InterPro" id="IPR015424">
    <property type="entry name" value="PyrdxlP-dep_Trfase"/>
</dbReference>
<dbReference type="SUPFAM" id="SSF53383">
    <property type="entry name" value="PLP-dependent transferases"/>
    <property type="match status" value="1"/>
</dbReference>
<dbReference type="OrthoDB" id="4436468at2"/>
<evidence type="ECO:0000259" key="2">
    <source>
        <dbReference type="Pfam" id="PF00155"/>
    </source>
</evidence>
<dbReference type="CDD" id="cd00609">
    <property type="entry name" value="AAT_like"/>
    <property type="match status" value="1"/>
</dbReference>
<dbReference type="RefSeq" id="WP_074699509.1">
    <property type="nucleotide sequence ID" value="NZ_CP018863.1"/>
</dbReference>
<reference evidence="3 4" key="1">
    <citation type="submission" date="2016-10" db="EMBL/GenBank/DDBJ databases">
        <authorList>
            <person name="de Groot N.N."/>
        </authorList>
    </citation>
    <scope>NUCLEOTIDE SEQUENCE [LARGE SCALE GENOMIC DNA]</scope>
    <source>
        <strain evidence="3 4">DSM 20117</strain>
    </source>
</reference>
<dbReference type="Gene3D" id="3.40.640.10">
    <property type="entry name" value="Type I PLP-dependent aspartate aminotransferase-like (Major domain)"/>
    <property type="match status" value="1"/>
</dbReference>
<dbReference type="PANTHER" id="PTHR42691">
    <property type="entry name" value="ASPARTATE AMINOTRANSFERASE YHDR-RELATED"/>
    <property type="match status" value="1"/>
</dbReference>
<dbReference type="InterPro" id="IPR004838">
    <property type="entry name" value="NHTrfase_class1_PyrdxlP-BS"/>
</dbReference>
<dbReference type="Gene3D" id="3.90.1150.10">
    <property type="entry name" value="Aspartate Aminotransferase, domain 1"/>
    <property type="match status" value="1"/>
</dbReference>